<sequence length="207" mass="24217">MSWICQKLKEASKNRGKTFKSWKCKDNTTNIFLTQKFNQYEKFVSVITVKGNDRAVIILPENTFNEGRNVLVAKIENFINRKRTTLITNKQPKLLNQTRGEKSYKEMLFKNKWTKRDTEEKGLLDRCLVGSFTGAEDTPTRNDIRRWEIRDGCGGWLETEEERGLKNHLRWARIRVKGPREKILATIDVRDGDLISLPIWLELPSTD</sequence>
<name>A0A9J5XAY4_SOLCO</name>
<dbReference type="OrthoDB" id="1745573at2759"/>
<dbReference type="PANTHER" id="PTHR34427">
    <property type="entry name" value="DUF4283 DOMAIN PROTEIN"/>
    <property type="match status" value="1"/>
</dbReference>
<gene>
    <name evidence="1" type="ORF">H5410_045949</name>
</gene>
<comment type="caution">
    <text evidence="1">The sequence shown here is derived from an EMBL/GenBank/DDBJ whole genome shotgun (WGS) entry which is preliminary data.</text>
</comment>
<evidence type="ECO:0000313" key="1">
    <source>
        <dbReference type="EMBL" id="KAG5585515.1"/>
    </source>
</evidence>
<evidence type="ECO:0000313" key="2">
    <source>
        <dbReference type="Proteomes" id="UP000824120"/>
    </source>
</evidence>
<dbReference type="PANTHER" id="PTHR34427:SF10">
    <property type="entry name" value="DUF4283 DOMAIN-CONTAINING PROTEIN"/>
    <property type="match status" value="1"/>
</dbReference>
<dbReference type="Proteomes" id="UP000824120">
    <property type="component" value="Chromosome 9"/>
</dbReference>
<proteinExistence type="predicted"/>
<evidence type="ECO:0008006" key="3">
    <source>
        <dbReference type="Google" id="ProtNLM"/>
    </source>
</evidence>
<protein>
    <recommendedName>
        <fullName evidence="3">DUF4283 domain-containing protein</fullName>
    </recommendedName>
</protein>
<keyword evidence="2" id="KW-1185">Reference proteome</keyword>
<dbReference type="EMBL" id="JACXVP010000009">
    <property type="protein sequence ID" value="KAG5585515.1"/>
    <property type="molecule type" value="Genomic_DNA"/>
</dbReference>
<reference evidence="1 2" key="1">
    <citation type="submission" date="2020-09" db="EMBL/GenBank/DDBJ databases">
        <title>De no assembly of potato wild relative species, Solanum commersonii.</title>
        <authorList>
            <person name="Cho K."/>
        </authorList>
    </citation>
    <scope>NUCLEOTIDE SEQUENCE [LARGE SCALE GENOMIC DNA]</scope>
    <source>
        <strain evidence="1">LZ3.2</strain>
        <tissue evidence="1">Leaf</tissue>
    </source>
</reference>
<organism evidence="1 2">
    <name type="scientific">Solanum commersonii</name>
    <name type="common">Commerson's wild potato</name>
    <name type="synonym">Commerson's nightshade</name>
    <dbReference type="NCBI Taxonomy" id="4109"/>
    <lineage>
        <taxon>Eukaryota</taxon>
        <taxon>Viridiplantae</taxon>
        <taxon>Streptophyta</taxon>
        <taxon>Embryophyta</taxon>
        <taxon>Tracheophyta</taxon>
        <taxon>Spermatophyta</taxon>
        <taxon>Magnoliopsida</taxon>
        <taxon>eudicotyledons</taxon>
        <taxon>Gunneridae</taxon>
        <taxon>Pentapetalae</taxon>
        <taxon>asterids</taxon>
        <taxon>lamiids</taxon>
        <taxon>Solanales</taxon>
        <taxon>Solanaceae</taxon>
        <taxon>Solanoideae</taxon>
        <taxon>Solaneae</taxon>
        <taxon>Solanum</taxon>
    </lineage>
</organism>
<dbReference type="AlphaFoldDB" id="A0A9J5XAY4"/>
<accession>A0A9J5XAY4</accession>